<evidence type="ECO:0000313" key="5">
    <source>
        <dbReference type="Proteomes" id="UP001497444"/>
    </source>
</evidence>
<feature type="domain" description="Clp R" evidence="3">
    <location>
        <begin position="125"/>
        <end position="168"/>
    </location>
</feature>
<evidence type="ECO:0000256" key="2">
    <source>
        <dbReference type="SAM" id="MobiDB-lite"/>
    </source>
</evidence>
<keyword evidence="1" id="KW-0677">Repeat</keyword>
<evidence type="ECO:0000313" key="4">
    <source>
        <dbReference type="EMBL" id="CAK9261491.1"/>
    </source>
</evidence>
<dbReference type="SUPFAM" id="SSF81923">
    <property type="entry name" value="Double Clp-N motif"/>
    <property type="match status" value="1"/>
</dbReference>
<keyword evidence="5" id="KW-1185">Reference proteome</keyword>
<dbReference type="InterPro" id="IPR004176">
    <property type="entry name" value="Clp_R_N"/>
</dbReference>
<dbReference type="EMBL" id="OZ020109">
    <property type="protein sequence ID" value="CAK9261491.1"/>
    <property type="molecule type" value="Genomic_DNA"/>
</dbReference>
<evidence type="ECO:0000256" key="1">
    <source>
        <dbReference type="PROSITE-ProRule" id="PRU01251"/>
    </source>
</evidence>
<accession>A0ABP0W6D7</accession>
<sequence>MAATLFGCAAGSRAVKSFSNRLSKSVALNMAVAGSGLVCGAAPKQQQLRMASCSIIMASRGGDGRFLFSRALSSSCINPWPGFAGFKLKRFGARREVLKMVDKSGRRAFSATPRAEAQGGRASEIEQGESTEMAWQAITAAIDVARESKPQVVEPEHALLEQKNGLAR</sequence>
<name>A0ABP0W6D7_9BRYO</name>
<gene>
    <name evidence="4" type="ORF">CSSPJE1EN1_LOCUS6969</name>
</gene>
<feature type="region of interest" description="Disordered" evidence="2">
    <location>
        <begin position="109"/>
        <end position="129"/>
    </location>
</feature>
<protein>
    <recommendedName>
        <fullName evidence="3">Clp R domain-containing protein</fullName>
    </recommendedName>
</protein>
<reference evidence="4" key="1">
    <citation type="submission" date="2024-02" db="EMBL/GenBank/DDBJ databases">
        <authorList>
            <consortium name="ELIXIR-Norway"/>
            <consortium name="Elixir Norway"/>
        </authorList>
    </citation>
    <scope>NUCLEOTIDE SEQUENCE</scope>
</reference>
<organism evidence="4 5">
    <name type="scientific">Sphagnum jensenii</name>
    <dbReference type="NCBI Taxonomy" id="128206"/>
    <lineage>
        <taxon>Eukaryota</taxon>
        <taxon>Viridiplantae</taxon>
        <taxon>Streptophyta</taxon>
        <taxon>Embryophyta</taxon>
        <taxon>Bryophyta</taxon>
        <taxon>Sphagnophytina</taxon>
        <taxon>Sphagnopsida</taxon>
        <taxon>Sphagnales</taxon>
        <taxon>Sphagnaceae</taxon>
        <taxon>Sphagnum</taxon>
    </lineage>
</organism>
<dbReference type="PROSITE" id="PS51903">
    <property type="entry name" value="CLP_R"/>
    <property type="match status" value="1"/>
</dbReference>
<evidence type="ECO:0000259" key="3">
    <source>
        <dbReference type="PROSITE" id="PS51903"/>
    </source>
</evidence>
<dbReference type="InterPro" id="IPR036628">
    <property type="entry name" value="Clp_N_dom_sf"/>
</dbReference>
<proteinExistence type="predicted"/>
<dbReference type="Proteomes" id="UP001497444">
    <property type="component" value="Chromosome 14"/>
</dbReference>